<proteinExistence type="predicted"/>
<dbReference type="EMBL" id="VOSL01000054">
    <property type="protein sequence ID" value="TXD34707.1"/>
    <property type="molecule type" value="Genomic_DNA"/>
</dbReference>
<dbReference type="Proteomes" id="UP000321046">
    <property type="component" value="Unassembled WGS sequence"/>
</dbReference>
<reference evidence="1 2" key="1">
    <citation type="submission" date="2019-08" db="EMBL/GenBank/DDBJ databases">
        <title>Bradymonadales sp. TMQ2.</title>
        <authorList>
            <person name="Liang Q."/>
        </authorList>
    </citation>
    <scope>NUCLEOTIDE SEQUENCE [LARGE SCALE GENOMIC DNA]</scope>
    <source>
        <strain evidence="1 2">TMQ2</strain>
    </source>
</reference>
<dbReference type="OrthoDB" id="3781969at2"/>
<organism evidence="1 2">
    <name type="scientific">Lujinxingia vulgaris</name>
    <dbReference type="NCBI Taxonomy" id="2600176"/>
    <lineage>
        <taxon>Bacteria</taxon>
        <taxon>Deltaproteobacteria</taxon>
        <taxon>Bradymonadales</taxon>
        <taxon>Lujinxingiaceae</taxon>
        <taxon>Lujinxingia</taxon>
    </lineage>
</organism>
<protein>
    <recommendedName>
        <fullName evidence="3">Roadblock/LAMTOR2 domain-containing protein</fullName>
    </recommendedName>
</protein>
<accession>A0A5C6X0W3</accession>
<name>A0A5C6X0W3_9DELT</name>
<dbReference type="AlphaFoldDB" id="A0A5C6X0W3"/>
<sequence>MSNPVEDALKELSTIDGFIAGAVGNSASGMVMGSIGGSDTFNIEVAVAANTEVVKSKNRAMKALKLEGTIEDILITLTDQYHLIRPLQSHPEIFLYLAVDRERANLGMARFTLANAEGSLNL</sequence>
<evidence type="ECO:0000313" key="1">
    <source>
        <dbReference type="EMBL" id="TXD34707.1"/>
    </source>
</evidence>
<evidence type="ECO:0008006" key="3">
    <source>
        <dbReference type="Google" id="ProtNLM"/>
    </source>
</evidence>
<gene>
    <name evidence="1" type="ORF">FRC96_12985</name>
</gene>
<comment type="caution">
    <text evidence="1">The sequence shown here is derived from an EMBL/GenBank/DDBJ whole genome shotgun (WGS) entry which is preliminary data.</text>
</comment>
<evidence type="ECO:0000313" key="2">
    <source>
        <dbReference type="Proteomes" id="UP000321046"/>
    </source>
</evidence>